<evidence type="ECO:0000256" key="4">
    <source>
        <dbReference type="ARBA" id="ARBA00023242"/>
    </source>
</evidence>
<dbReference type="InterPro" id="IPR022800">
    <property type="entry name" value="Spt4/RpoE2_Znf"/>
</dbReference>
<dbReference type="GO" id="GO:0006355">
    <property type="term" value="P:regulation of DNA-templated transcription"/>
    <property type="evidence" value="ECO:0007669"/>
    <property type="project" value="InterPro"/>
</dbReference>
<name>A0A7S3V321_9STRA</name>
<dbReference type="SMART" id="SM01389">
    <property type="entry name" value="Spt4"/>
    <property type="match status" value="1"/>
</dbReference>
<dbReference type="InterPro" id="IPR038510">
    <property type="entry name" value="Spt4_sf"/>
</dbReference>
<protein>
    <recommendedName>
        <fullName evidence="6">Spt4/RpoE2 zinc finger domain-containing protein</fullName>
    </recommendedName>
</protein>
<comment type="similarity">
    <text evidence="2">Belongs to the SPT4 family.</text>
</comment>
<feature type="region of interest" description="Disordered" evidence="5">
    <location>
        <begin position="103"/>
        <end position="127"/>
    </location>
</feature>
<dbReference type="Pfam" id="PF06093">
    <property type="entry name" value="Spt4"/>
    <property type="match status" value="1"/>
</dbReference>
<dbReference type="InterPro" id="IPR029040">
    <property type="entry name" value="RPABC4/Spt4"/>
</dbReference>
<dbReference type="GO" id="GO:0000993">
    <property type="term" value="F:RNA polymerase II complex binding"/>
    <property type="evidence" value="ECO:0007669"/>
    <property type="project" value="TreeGrafter"/>
</dbReference>
<evidence type="ECO:0000313" key="7">
    <source>
        <dbReference type="EMBL" id="CAE0448787.1"/>
    </source>
</evidence>
<evidence type="ECO:0000256" key="1">
    <source>
        <dbReference type="ARBA" id="ARBA00004123"/>
    </source>
</evidence>
<feature type="domain" description="Spt4/RpoE2 zinc finger" evidence="6">
    <location>
        <begin position="25"/>
        <end position="101"/>
    </location>
</feature>
<dbReference type="InterPro" id="IPR009287">
    <property type="entry name" value="Spt4"/>
</dbReference>
<dbReference type="GO" id="GO:0008270">
    <property type="term" value="F:zinc ion binding"/>
    <property type="evidence" value="ECO:0007669"/>
    <property type="project" value="InterPro"/>
</dbReference>
<organism evidence="7">
    <name type="scientific">Aplanochytrium stocchinoi</name>
    <dbReference type="NCBI Taxonomy" id="215587"/>
    <lineage>
        <taxon>Eukaryota</taxon>
        <taxon>Sar</taxon>
        <taxon>Stramenopiles</taxon>
        <taxon>Bigyra</taxon>
        <taxon>Labyrinthulomycetes</taxon>
        <taxon>Thraustochytrida</taxon>
        <taxon>Thraustochytriidae</taxon>
        <taxon>Aplanochytrium</taxon>
    </lineage>
</organism>
<evidence type="ECO:0000259" key="6">
    <source>
        <dbReference type="SMART" id="SM01389"/>
    </source>
</evidence>
<reference evidence="7" key="1">
    <citation type="submission" date="2021-01" db="EMBL/GenBank/DDBJ databases">
        <authorList>
            <person name="Corre E."/>
            <person name="Pelletier E."/>
            <person name="Niang G."/>
            <person name="Scheremetjew M."/>
            <person name="Finn R."/>
            <person name="Kale V."/>
            <person name="Holt S."/>
            <person name="Cochrane G."/>
            <person name="Meng A."/>
            <person name="Brown T."/>
            <person name="Cohen L."/>
        </authorList>
    </citation>
    <scope>NUCLEOTIDE SEQUENCE</scope>
    <source>
        <strain evidence="7">GSBS06</strain>
    </source>
</reference>
<proteinExistence type="inferred from homology"/>
<evidence type="ECO:0000256" key="2">
    <source>
        <dbReference type="ARBA" id="ARBA00010464"/>
    </source>
</evidence>
<dbReference type="CDD" id="cd07973">
    <property type="entry name" value="Spt4"/>
    <property type="match status" value="1"/>
</dbReference>
<keyword evidence="3" id="KW-0804">Transcription</keyword>
<evidence type="ECO:0000256" key="3">
    <source>
        <dbReference type="ARBA" id="ARBA00023163"/>
    </source>
</evidence>
<dbReference type="EMBL" id="HBIN01025900">
    <property type="protein sequence ID" value="CAE0448787.1"/>
    <property type="molecule type" value="Transcribed_RNA"/>
</dbReference>
<dbReference type="SUPFAM" id="SSF63393">
    <property type="entry name" value="RNA polymerase subunits"/>
    <property type="match status" value="1"/>
</dbReference>
<sequence length="127" mass="14585">MANLQYDDAIDKEMVANIPNEIRGLRACIPCLLVKTFTQFYEQGCENCEFLALQDDRERCMEITTDQFEGLVGVMDPKNSWVSRWIRVSKMVPGMYAIKANGEINPSTEEELEERNFPNLGKLSQQD</sequence>
<comment type="subcellular location">
    <subcellularLocation>
        <location evidence="1">Nucleus</location>
    </subcellularLocation>
</comment>
<evidence type="ECO:0000256" key="5">
    <source>
        <dbReference type="SAM" id="MobiDB-lite"/>
    </source>
</evidence>
<gene>
    <name evidence="7" type="ORF">ASTO00021_LOCUS18754</name>
</gene>
<dbReference type="PANTHER" id="PTHR12882:SF1">
    <property type="entry name" value="TRANSCRIPTION ELONGATION FACTOR SPT4"/>
    <property type="match status" value="1"/>
</dbReference>
<dbReference type="GO" id="GO:0140673">
    <property type="term" value="P:transcription elongation-coupled chromatin remodeling"/>
    <property type="evidence" value="ECO:0007669"/>
    <property type="project" value="InterPro"/>
</dbReference>
<accession>A0A7S3V321</accession>
<dbReference type="GO" id="GO:0032044">
    <property type="term" value="C:DSIF complex"/>
    <property type="evidence" value="ECO:0007669"/>
    <property type="project" value="TreeGrafter"/>
</dbReference>
<dbReference type="AlphaFoldDB" id="A0A7S3V321"/>
<keyword evidence="4" id="KW-0539">Nucleus</keyword>
<dbReference type="PANTHER" id="PTHR12882">
    <property type="entry name" value="SUPPRESSOR OF TY 4"/>
    <property type="match status" value="1"/>
</dbReference>
<dbReference type="Gene3D" id="3.30.40.210">
    <property type="match status" value="1"/>
</dbReference>